<dbReference type="PRINTS" id="PR00023">
    <property type="entry name" value="ZPELLUCIDA"/>
</dbReference>
<sequence length="927" mass="104684">MLYLIFGFRWLFLLLVAANIEAQKNVILIPDIKTKCLGNIMLVEVGPLRGSFLDVAVIMNNTAVLLTPSIATQCGFSMKHDQFGNALIYISLQNCFSQNVEDKTFTTALQLHLHGNQFVKGELHQVVETCQYNAWASREVICDYNYMEVAQSFQTLGEQRSCNLPVDLGFRATTVVFFTPEGEKPMSVADAQRRGYGIRNTPTRLVLRSPMMAPETYMQQVAGVPMRVFKTSTIFEKKWLATQVDAAAACPIQEGSVFLTQKTITWYLPRQMDPMISSGQFKLLEVHFGINGQRLNPLELQARGYSVALNDFYVITELPIGGVGGYYKSHIQDDKYYVSYMIEPMLELLWTEDATNEQTRYKVLFHIATHLVPQPLELIDKTVPGEMTFKMVLGHFAVDVALINITFPAEVLSMADCSVRGFNILEHMSPNSSMKVFTLEVPFSDPAVLKQAGDGVTIFSLHLTFGLMLMDELEFFSYNAHLEAVVQNIVPPSVSGGCDKENFYVLVKYGSRGYNFQTLVGKRLMTPSLAQHYDYMENGTHFSFVVPFSSPDVAVEAIQSSFIKGRLDVILNNPETNSEIQEFSVACNFLSTLTECFPNGTMTALALKLESVPSLNPSKLTLEDPSCGPVFSNDRYAFFVFTVNSCGTKRKFMSNAMLYENEISLPDEDLAKKDPNSKEPEYDLKVSCVYDIDTNQAVAFNTRPRRSEPYAENSKGQLQVVMRLAMDESYSKFQSTEDYPIAKYLQQPLYFEVELLKSTNPLVSLELENCWATKGERTSQPRWNLIINGCPNPVDPYQVVFHPVWADARVRYPSHFKRFEVKMFAFAEGEEDLNAKVIFVHCDVVICDAKNPLGGVCGKQCSKTKEMIRGEFEIEVQLGGGRGMLYYCALSSLDCINLNLLLFCWQVKNVTFLRSWILNMYQLDQYA</sequence>
<dbReference type="PROSITE" id="PS51034">
    <property type="entry name" value="ZP_2"/>
    <property type="match status" value="1"/>
</dbReference>
<evidence type="ECO:0000313" key="6">
    <source>
        <dbReference type="Proteomes" id="UP000265020"/>
    </source>
</evidence>
<keyword evidence="3" id="KW-0732">Signal</keyword>
<dbReference type="Pfam" id="PF23344">
    <property type="entry name" value="ZP-N"/>
    <property type="match status" value="1"/>
</dbReference>
<reference evidence="5" key="1">
    <citation type="submission" date="2025-08" db="UniProtKB">
        <authorList>
            <consortium name="Ensembl"/>
        </authorList>
    </citation>
    <scope>IDENTIFICATION</scope>
</reference>
<feature type="signal peptide" evidence="3">
    <location>
        <begin position="1"/>
        <end position="22"/>
    </location>
</feature>
<keyword evidence="2" id="KW-0325">Glycoprotein</keyword>
<dbReference type="Gene3D" id="2.60.40.4100">
    <property type="entry name" value="Zona pellucida, ZP-C domain"/>
    <property type="match status" value="1"/>
</dbReference>
<organism evidence="5 6">
    <name type="scientific">Cyprinodon variegatus</name>
    <name type="common">Sheepshead minnow</name>
    <dbReference type="NCBI Taxonomy" id="28743"/>
    <lineage>
        <taxon>Eukaryota</taxon>
        <taxon>Metazoa</taxon>
        <taxon>Chordata</taxon>
        <taxon>Craniata</taxon>
        <taxon>Vertebrata</taxon>
        <taxon>Euteleostomi</taxon>
        <taxon>Actinopterygii</taxon>
        <taxon>Neopterygii</taxon>
        <taxon>Teleostei</taxon>
        <taxon>Neoteleostei</taxon>
        <taxon>Acanthomorphata</taxon>
        <taxon>Ovalentaria</taxon>
        <taxon>Atherinomorphae</taxon>
        <taxon>Cyprinodontiformes</taxon>
        <taxon>Cyprinodontidae</taxon>
        <taxon>Cyprinodon</taxon>
    </lineage>
</organism>
<dbReference type="InterPro" id="IPR055355">
    <property type="entry name" value="ZP-C"/>
</dbReference>
<dbReference type="SMART" id="SM00241">
    <property type="entry name" value="ZP"/>
    <property type="match status" value="1"/>
</dbReference>
<evidence type="ECO:0000313" key="5">
    <source>
        <dbReference type="Ensembl" id="ENSCVAP00000020567.1"/>
    </source>
</evidence>
<protein>
    <submittedName>
        <fullName evidence="5">Zona pellucida protein AX 2</fullName>
    </submittedName>
</protein>
<dbReference type="STRING" id="28743.ENSCVAP00000020567"/>
<dbReference type="Pfam" id="PF00100">
    <property type="entry name" value="Zona_pellucida"/>
    <property type="match status" value="1"/>
</dbReference>
<dbReference type="InterPro" id="IPR058876">
    <property type="entry name" value="Ig-like_ZP"/>
</dbReference>
<dbReference type="InterPro" id="IPR042235">
    <property type="entry name" value="ZP-C_dom"/>
</dbReference>
<dbReference type="PANTHER" id="PTHR47130">
    <property type="entry name" value="SI:DKEY-19B23.11-RELATED"/>
    <property type="match status" value="1"/>
</dbReference>
<dbReference type="InterPro" id="IPR001507">
    <property type="entry name" value="ZP_dom"/>
</dbReference>
<name>A0A3Q2DMM4_CYPVA</name>
<evidence type="ECO:0000256" key="2">
    <source>
        <dbReference type="ARBA" id="ARBA00023180"/>
    </source>
</evidence>
<dbReference type="Gene3D" id="2.60.40.3210">
    <property type="entry name" value="Zona pellucida, ZP-N domain"/>
    <property type="match status" value="1"/>
</dbReference>
<dbReference type="Ensembl" id="ENSCVAT00000014030.1">
    <property type="protein sequence ID" value="ENSCVAP00000020567.1"/>
    <property type="gene ID" value="ENSCVAG00000002297.1"/>
</dbReference>
<dbReference type="AlphaFoldDB" id="A0A3Q2DMM4"/>
<dbReference type="Pfam" id="PF26562">
    <property type="entry name" value="Ig-like"/>
    <property type="match status" value="1"/>
</dbReference>
<evidence type="ECO:0000256" key="3">
    <source>
        <dbReference type="SAM" id="SignalP"/>
    </source>
</evidence>
<keyword evidence="6" id="KW-1185">Reference proteome</keyword>
<dbReference type="Proteomes" id="UP000265020">
    <property type="component" value="Unassembled WGS sequence"/>
</dbReference>
<reference evidence="5" key="2">
    <citation type="submission" date="2025-09" db="UniProtKB">
        <authorList>
            <consortium name="Ensembl"/>
        </authorList>
    </citation>
    <scope>IDENTIFICATION</scope>
</reference>
<proteinExistence type="predicted"/>
<evidence type="ECO:0000259" key="4">
    <source>
        <dbReference type="PROSITE" id="PS51034"/>
    </source>
</evidence>
<dbReference type="InterPro" id="IPR048290">
    <property type="entry name" value="ZP_chr"/>
</dbReference>
<dbReference type="GeneTree" id="ENSGT00940000163503"/>
<accession>A0A3Q2DMM4</accession>
<dbReference type="InterPro" id="IPR055356">
    <property type="entry name" value="ZP-N"/>
</dbReference>
<feature type="domain" description="ZP" evidence="4">
    <location>
        <begin position="595"/>
        <end position="864"/>
    </location>
</feature>
<dbReference type="PANTHER" id="PTHR47130:SF3">
    <property type="entry name" value="ZONA PELLUCIDA PROTEIN"/>
    <property type="match status" value="1"/>
</dbReference>
<evidence type="ECO:0000256" key="1">
    <source>
        <dbReference type="ARBA" id="ARBA00023157"/>
    </source>
</evidence>
<keyword evidence="1" id="KW-1015">Disulfide bond</keyword>
<feature type="chain" id="PRO_5018658077" evidence="3">
    <location>
        <begin position="23"/>
        <end position="927"/>
    </location>
</feature>